<dbReference type="Gene3D" id="3.30.70.100">
    <property type="match status" value="1"/>
</dbReference>
<feature type="domain" description="HMA" evidence="2">
    <location>
        <begin position="3"/>
        <end position="68"/>
    </location>
</feature>
<dbReference type="EMBL" id="SPQB01000008">
    <property type="protein sequence ID" value="TFU33497.1"/>
    <property type="molecule type" value="Genomic_DNA"/>
</dbReference>
<evidence type="ECO:0000256" key="1">
    <source>
        <dbReference type="ARBA" id="ARBA00022723"/>
    </source>
</evidence>
<evidence type="ECO:0000313" key="4">
    <source>
        <dbReference type="Proteomes" id="UP000298358"/>
    </source>
</evidence>
<dbReference type="PROSITE" id="PS01047">
    <property type="entry name" value="HMA_1"/>
    <property type="match status" value="1"/>
</dbReference>
<dbReference type="InterPro" id="IPR036163">
    <property type="entry name" value="HMA_dom_sf"/>
</dbReference>
<protein>
    <submittedName>
        <fullName evidence="3">Copper chaperone</fullName>
    </submittedName>
</protein>
<dbReference type="Proteomes" id="UP000298358">
    <property type="component" value="Unassembled WGS sequence"/>
</dbReference>
<evidence type="ECO:0000259" key="2">
    <source>
        <dbReference type="PROSITE" id="PS50846"/>
    </source>
</evidence>
<reference evidence="3 4" key="1">
    <citation type="submission" date="2019-03" db="EMBL/GenBank/DDBJ databases">
        <title>Diversity of the mouse oral microbiome.</title>
        <authorList>
            <person name="Joseph S."/>
            <person name="Aduse-Opoku J."/>
            <person name="Curtis M."/>
            <person name="Wade W."/>
            <person name="Hashim A."/>
        </authorList>
    </citation>
    <scope>NUCLEOTIDE SEQUENCE [LARGE SCALE GENOMIC DNA]</scope>
    <source>
        <strain evidence="3 4">P1012</strain>
    </source>
</reference>
<sequence length="71" mass="6996">MSTTTTYLVQGMTCGHCAQTVAAGIQSLDAVTAADVDLEAGTVAVQSTGPIADEDVAAAVAEAGYTFGGRS</sequence>
<dbReference type="GO" id="GO:0006825">
    <property type="term" value="P:copper ion transport"/>
    <property type="evidence" value="ECO:0007669"/>
    <property type="project" value="InterPro"/>
</dbReference>
<name>A0A4Y9FY62_9MICO</name>
<gene>
    <name evidence="3" type="ORF">E4U02_05475</name>
</gene>
<comment type="caution">
    <text evidence="3">The sequence shown here is derived from an EMBL/GenBank/DDBJ whole genome shotgun (WGS) entry which is preliminary data.</text>
</comment>
<dbReference type="InterPro" id="IPR017969">
    <property type="entry name" value="Heavy-metal-associated_CS"/>
</dbReference>
<dbReference type="OrthoDB" id="9813965at2"/>
<dbReference type="AlphaFoldDB" id="A0A4Y9FY62"/>
<dbReference type="RefSeq" id="WP_135113819.1">
    <property type="nucleotide sequence ID" value="NZ_JADGLL010000008.1"/>
</dbReference>
<proteinExistence type="predicted"/>
<dbReference type="SUPFAM" id="SSF55008">
    <property type="entry name" value="HMA, heavy metal-associated domain"/>
    <property type="match status" value="1"/>
</dbReference>
<dbReference type="InterPro" id="IPR000428">
    <property type="entry name" value="Cu-bd"/>
</dbReference>
<evidence type="ECO:0000313" key="3">
    <source>
        <dbReference type="EMBL" id="TFU33497.1"/>
    </source>
</evidence>
<dbReference type="InterPro" id="IPR006121">
    <property type="entry name" value="HMA_dom"/>
</dbReference>
<organism evidence="3 4">
    <name type="scientific">Microbacterium paludicola</name>
    <dbReference type="NCBI Taxonomy" id="300019"/>
    <lineage>
        <taxon>Bacteria</taxon>
        <taxon>Bacillati</taxon>
        <taxon>Actinomycetota</taxon>
        <taxon>Actinomycetes</taxon>
        <taxon>Micrococcales</taxon>
        <taxon>Microbacteriaceae</taxon>
        <taxon>Microbacterium</taxon>
    </lineage>
</organism>
<accession>A0A4Y9FY62</accession>
<keyword evidence="4" id="KW-1185">Reference proteome</keyword>
<dbReference type="PRINTS" id="PR00944">
    <property type="entry name" value="CUEXPORT"/>
</dbReference>
<dbReference type="GO" id="GO:0005507">
    <property type="term" value="F:copper ion binding"/>
    <property type="evidence" value="ECO:0007669"/>
    <property type="project" value="InterPro"/>
</dbReference>
<keyword evidence="1" id="KW-0479">Metal-binding</keyword>
<dbReference type="CDD" id="cd00371">
    <property type="entry name" value="HMA"/>
    <property type="match status" value="1"/>
</dbReference>
<dbReference type="Pfam" id="PF00403">
    <property type="entry name" value="HMA"/>
    <property type="match status" value="1"/>
</dbReference>
<dbReference type="PROSITE" id="PS50846">
    <property type="entry name" value="HMA_2"/>
    <property type="match status" value="1"/>
</dbReference>